<dbReference type="AlphaFoldDB" id="A0A4Y7T290"/>
<organism evidence="3 4">
    <name type="scientific">Coprinellus micaceus</name>
    <name type="common">Glistening ink-cap mushroom</name>
    <name type="synonym">Coprinus micaceus</name>
    <dbReference type="NCBI Taxonomy" id="71717"/>
    <lineage>
        <taxon>Eukaryota</taxon>
        <taxon>Fungi</taxon>
        <taxon>Dikarya</taxon>
        <taxon>Basidiomycota</taxon>
        <taxon>Agaricomycotina</taxon>
        <taxon>Agaricomycetes</taxon>
        <taxon>Agaricomycetidae</taxon>
        <taxon>Agaricales</taxon>
        <taxon>Agaricineae</taxon>
        <taxon>Psathyrellaceae</taxon>
        <taxon>Coprinellus</taxon>
    </lineage>
</organism>
<evidence type="ECO:0000256" key="1">
    <source>
        <dbReference type="SAM" id="MobiDB-lite"/>
    </source>
</evidence>
<reference evidence="3 4" key="1">
    <citation type="journal article" date="2019" name="Nat. Ecol. Evol.">
        <title>Megaphylogeny resolves global patterns of mushroom evolution.</title>
        <authorList>
            <person name="Varga T."/>
            <person name="Krizsan K."/>
            <person name="Foldi C."/>
            <person name="Dima B."/>
            <person name="Sanchez-Garcia M."/>
            <person name="Sanchez-Ramirez S."/>
            <person name="Szollosi G.J."/>
            <person name="Szarkandi J.G."/>
            <person name="Papp V."/>
            <person name="Albert L."/>
            <person name="Andreopoulos W."/>
            <person name="Angelini C."/>
            <person name="Antonin V."/>
            <person name="Barry K.W."/>
            <person name="Bougher N.L."/>
            <person name="Buchanan P."/>
            <person name="Buyck B."/>
            <person name="Bense V."/>
            <person name="Catcheside P."/>
            <person name="Chovatia M."/>
            <person name="Cooper J."/>
            <person name="Damon W."/>
            <person name="Desjardin D."/>
            <person name="Finy P."/>
            <person name="Geml J."/>
            <person name="Haridas S."/>
            <person name="Hughes K."/>
            <person name="Justo A."/>
            <person name="Karasinski D."/>
            <person name="Kautmanova I."/>
            <person name="Kiss B."/>
            <person name="Kocsube S."/>
            <person name="Kotiranta H."/>
            <person name="LaButti K.M."/>
            <person name="Lechner B.E."/>
            <person name="Liimatainen K."/>
            <person name="Lipzen A."/>
            <person name="Lukacs Z."/>
            <person name="Mihaltcheva S."/>
            <person name="Morgado L.N."/>
            <person name="Niskanen T."/>
            <person name="Noordeloos M.E."/>
            <person name="Ohm R.A."/>
            <person name="Ortiz-Santana B."/>
            <person name="Ovrebo C."/>
            <person name="Racz N."/>
            <person name="Riley R."/>
            <person name="Savchenko A."/>
            <person name="Shiryaev A."/>
            <person name="Soop K."/>
            <person name="Spirin V."/>
            <person name="Szebenyi C."/>
            <person name="Tomsovsky M."/>
            <person name="Tulloss R.E."/>
            <person name="Uehling J."/>
            <person name="Grigoriev I.V."/>
            <person name="Vagvolgyi C."/>
            <person name="Papp T."/>
            <person name="Martin F.M."/>
            <person name="Miettinen O."/>
            <person name="Hibbett D.S."/>
            <person name="Nagy L.G."/>
        </authorList>
    </citation>
    <scope>NUCLEOTIDE SEQUENCE [LARGE SCALE GENOMIC DNA]</scope>
    <source>
        <strain evidence="3 4">FP101781</strain>
    </source>
</reference>
<feature type="signal peptide" evidence="2">
    <location>
        <begin position="1"/>
        <end position="22"/>
    </location>
</feature>
<keyword evidence="4" id="KW-1185">Reference proteome</keyword>
<name>A0A4Y7T290_COPMI</name>
<gene>
    <name evidence="3" type="ORF">FA13DRAFT_1775966</name>
</gene>
<feature type="region of interest" description="Disordered" evidence="1">
    <location>
        <begin position="237"/>
        <end position="276"/>
    </location>
</feature>
<dbReference type="EMBL" id="QPFP01000033">
    <property type="protein sequence ID" value="TEB28277.1"/>
    <property type="molecule type" value="Genomic_DNA"/>
</dbReference>
<dbReference type="Proteomes" id="UP000298030">
    <property type="component" value="Unassembled WGS sequence"/>
</dbReference>
<protein>
    <submittedName>
        <fullName evidence="3">Uncharacterized protein</fullName>
    </submittedName>
</protein>
<sequence>MATLAKLILSLFIFISLWGARANLYSEDIDQRSGVEVASPYSRGITHEGLDGTLDSRSSDFGILDARSTTPNYNEVLYARELIDAILTSHLPPREVGRDVEGGLERRAREAWIVPKSLHGYKHDRFAVWIGASTWHNVKMQIYEDWNAQIAWQDIHVRWHKVEQQDGGLLPDEITEGTLVWYYLDNYPDPIPGGACVLPPTDGWRAPRLRRREANPPEGKKPCRRIVYEGKAKPVKKIPAAQKKAKQGKKLPLAKRVGKAVQKTAVAKGKGKSSRK</sequence>
<evidence type="ECO:0000313" key="3">
    <source>
        <dbReference type="EMBL" id="TEB28277.1"/>
    </source>
</evidence>
<comment type="caution">
    <text evidence="3">The sequence shown here is derived from an EMBL/GenBank/DDBJ whole genome shotgun (WGS) entry which is preliminary data.</text>
</comment>
<feature type="chain" id="PRO_5021490968" evidence="2">
    <location>
        <begin position="23"/>
        <end position="276"/>
    </location>
</feature>
<accession>A0A4Y7T290</accession>
<keyword evidence="2" id="KW-0732">Signal</keyword>
<proteinExistence type="predicted"/>
<evidence type="ECO:0000313" key="4">
    <source>
        <dbReference type="Proteomes" id="UP000298030"/>
    </source>
</evidence>
<feature type="compositionally biased region" description="Basic residues" evidence="1">
    <location>
        <begin position="243"/>
        <end position="258"/>
    </location>
</feature>
<evidence type="ECO:0000256" key="2">
    <source>
        <dbReference type="SAM" id="SignalP"/>
    </source>
</evidence>